<proteinExistence type="predicted"/>
<keyword evidence="1" id="KW-0805">Transcription regulation</keyword>
<dbReference type="PANTHER" id="PTHR47506">
    <property type="entry name" value="TRANSCRIPTIONAL REGULATORY PROTEIN"/>
    <property type="match status" value="1"/>
</dbReference>
<gene>
    <name evidence="6" type="ORF">HA039_29410</name>
</gene>
<sequence>MARYGKEHKQETRQRIVETAGRRFKEDGIDGSGIAGLMSDAGLTNGAFYAHFSSKEDLLVHAVADQLRAQAEDFAEQAAAGGPADGFVRGYLSARHRDNPGDGCPSAALLDEIARSTDATKQAYTEGVLGVIDGINTRRGQGDSEAARVRTLSVFALMVGTLQLSRALADPQLADAVLEQGIRNVLALRTPPEETGG</sequence>
<dbReference type="InterPro" id="IPR009057">
    <property type="entry name" value="Homeodomain-like_sf"/>
</dbReference>
<keyword evidence="2 4" id="KW-0238">DNA-binding</keyword>
<keyword evidence="7" id="KW-1185">Reference proteome</keyword>
<evidence type="ECO:0000256" key="2">
    <source>
        <dbReference type="ARBA" id="ARBA00023125"/>
    </source>
</evidence>
<evidence type="ECO:0000259" key="5">
    <source>
        <dbReference type="PROSITE" id="PS50977"/>
    </source>
</evidence>
<protein>
    <submittedName>
        <fullName evidence="6">TetR/AcrR family transcriptional regulator</fullName>
    </submittedName>
</protein>
<dbReference type="InterPro" id="IPR001647">
    <property type="entry name" value="HTH_TetR"/>
</dbReference>
<evidence type="ECO:0000256" key="4">
    <source>
        <dbReference type="PROSITE-ProRule" id="PRU00335"/>
    </source>
</evidence>
<dbReference type="Pfam" id="PF00440">
    <property type="entry name" value="TetR_N"/>
    <property type="match status" value="1"/>
</dbReference>
<dbReference type="Proteomes" id="UP000501179">
    <property type="component" value="Chromosome"/>
</dbReference>
<evidence type="ECO:0000256" key="1">
    <source>
        <dbReference type="ARBA" id="ARBA00023015"/>
    </source>
</evidence>
<dbReference type="GO" id="GO:0003677">
    <property type="term" value="F:DNA binding"/>
    <property type="evidence" value="ECO:0007669"/>
    <property type="project" value="UniProtKB-UniRule"/>
</dbReference>
<dbReference type="EMBL" id="CP050177">
    <property type="protein sequence ID" value="QIQ05873.1"/>
    <property type="molecule type" value="Genomic_DNA"/>
</dbReference>
<dbReference type="PANTHER" id="PTHR47506:SF7">
    <property type="entry name" value="TRANSCRIPTIONAL REGULATORY PROTEIN"/>
    <property type="match status" value="1"/>
</dbReference>
<name>A0A6G9H5R8_9ACTN</name>
<dbReference type="PRINTS" id="PR00455">
    <property type="entry name" value="HTHTETR"/>
</dbReference>
<organism evidence="6 7">
    <name type="scientific">Streptomyces liangshanensis</name>
    <dbReference type="NCBI Taxonomy" id="2717324"/>
    <lineage>
        <taxon>Bacteria</taxon>
        <taxon>Bacillati</taxon>
        <taxon>Actinomycetota</taxon>
        <taxon>Actinomycetes</taxon>
        <taxon>Kitasatosporales</taxon>
        <taxon>Streptomycetaceae</taxon>
        <taxon>Streptomyces</taxon>
    </lineage>
</organism>
<keyword evidence="3" id="KW-0804">Transcription</keyword>
<feature type="DNA-binding region" description="H-T-H motif" evidence="4">
    <location>
        <begin position="33"/>
        <end position="52"/>
    </location>
</feature>
<evidence type="ECO:0000313" key="7">
    <source>
        <dbReference type="Proteomes" id="UP000501179"/>
    </source>
</evidence>
<dbReference type="Gene3D" id="1.10.357.10">
    <property type="entry name" value="Tetracycline Repressor, domain 2"/>
    <property type="match status" value="1"/>
</dbReference>
<evidence type="ECO:0000256" key="3">
    <source>
        <dbReference type="ARBA" id="ARBA00023163"/>
    </source>
</evidence>
<evidence type="ECO:0000313" key="6">
    <source>
        <dbReference type="EMBL" id="QIQ05873.1"/>
    </source>
</evidence>
<dbReference type="KEGG" id="slia:HA039_29410"/>
<feature type="domain" description="HTH tetR-type" evidence="5">
    <location>
        <begin position="10"/>
        <end position="70"/>
    </location>
</feature>
<dbReference type="PROSITE" id="PS50977">
    <property type="entry name" value="HTH_TETR_2"/>
    <property type="match status" value="1"/>
</dbReference>
<dbReference type="InterPro" id="IPR036271">
    <property type="entry name" value="Tet_transcr_reg_TetR-rel_C_sf"/>
</dbReference>
<dbReference type="RefSeq" id="WP_167034401.1">
    <property type="nucleotide sequence ID" value="NZ_CP050177.1"/>
</dbReference>
<dbReference type="SUPFAM" id="SSF48498">
    <property type="entry name" value="Tetracyclin repressor-like, C-terminal domain"/>
    <property type="match status" value="1"/>
</dbReference>
<dbReference type="SUPFAM" id="SSF46689">
    <property type="entry name" value="Homeodomain-like"/>
    <property type="match status" value="1"/>
</dbReference>
<dbReference type="AlphaFoldDB" id="A0A6G9H5R8"/>
<reference evidence="6 7" key="1">
    <citation type="submission" date="2020-03" db="EMBL/GenBank/DDBJ databases">
        <title>A novel species.</title>
        <authorList>
            <person name="Gao J."/>
        </authorList>
    </citation>
    <scope>NUCLEOTIDE SEQUENCE [LARGE SCALE GENOMIC DNA]</scope>
    <source>
        <strain evidence="6 7">QMT-12</strain>
    </source>
</reference>
<accession>A0A6G9H5R8</accession>
<dbReference type="Gene3D" id="1.10.10.60">
    <property type="entry name" value="Homeodomain-like"/>
    <property type="match status" value="1"/>
</dbReference>